<keyword evidence="11 16" id="KW-0067">ATP-binding</keyword>
<dbReference type="GO" id="GO:0046872">
    <property type="term" value="F:metal ion binding"/>
    <property type="evidence" value="ECO:0007669"/>
    <property type="project" value="UniProtKB-KW"/>
</dbReference>
<keyword evidence="12 16" id="KW-0630">Potassium</keyword>
<evidence type="ECO:0000256" key="8">
    <source>
        <dbReference type="ARBA" id="ARBA00022679"/>
    </source>
</evidence>
<dbReference type="Gene3D" id="3.30.420.40">
    <property type="match status" value="2"/>
</dbReference>
<comment type="function">
    <text evidence="16">Catalyzes the phosphorylation of pantothenate (Pan), the first step in CoA biosynthesis.</text>
</comment>
<gene>
    <name evidence="16" type="primary">coaX</name>
    <name evidence="17" type="ORF">SAMN06265218_101333</name>
</gene>
<dbReference type="AlphaFoldDB" id="A0A521ARZ2"/>
<dbReference type="Proteomes" id="UP000317593">
    <property type="component" value="Unassembled WGS sequence"/>
</dbReference>
<comment type="pathway">
    <text evidence="4 16">Cofactor biosynthesis; coenzyme A biosynthesis; CoA from (R)-pantothenate: step 1/5.</text>
</comment>
<dbReference type="PANTHER" id="PTHR34265:SF1">
    <property type="entry name" value="TYPE III PANTOTHENATE KINASE"/>
    <property type="match status" value="1"/>
</dbReference>
<dbReference type="EC" id="2.7.1.33" evidence="6 16"/>
<evidence type="ECO:0000256" key="6">
    <source>
        <dbReference type="ARBA" id="ARBA00012102"/>
    </source>
</evidence>
<evidence type="ECO:0000256" key="11">
    <source>
        <dbReference type="ARBA" id="ARBA00022840"/>
    </source>
</evidence>
<dbReference type="EMBL" id="FXTH01000001">
    <property type="protein sequence ID" value="SMO37587.1"/>
    <property type="molecule type" value="Genomic_DNA"/>
</dbReference>
<evidence type="ECO:0000256" key="14">
    <source>
        <dbReference type="ARBA" id="ARBA00038036"/>
    </source>
</evidence>
<evidence type="ECO:0000256" key="3">
    <source>
        <dbReference type="ARBA" id="ARBA00004496"/>
    </source>
</evidence>
<comment type="cofactor">
    <cofactor evidence="2">
        <name>K(+)</name>
        <dbReference type="ChEBI" id="CHEBI:29103"/>
    </cofactor>
</comment>
<dbReference type="HAMAP" id="MF_01274">
    <property type="entry name" value="Pantothen_kinase_3"/>
    <property type="match status" value="1"/>
</dbReference>
<sequence length="256" mass="27624">MLLALDIGNSNIVIGVSQQEGWTHQWRIQTDADKTADEYRVLFQNLFSEAGLAYEQLRSVIICSVVPQLTQTISVVFDHQPHLTPLVLNGATETGITIARKSQQTVGADLIAGAAGAYKMFGDDCIVVDFGTATTVMAVRKPGELIGGAICAGLKVTIDALVGRAAQLSQIPLEPPSRVIGRNTRESMQSGLVLGHLCMIEGLIDRMKKQLNSESIKVIATGGLSEKIGPHTDYFDVIDPMLTLDGLRLIANRQNQ</sequence>
<evidence type="ECO:0000256" key="15">
    <source>
        <dbReference type="ARBA" id="ARBA00040883"/>
    </source>
</evidence>
<comment type="cofactor">
    <cofactor evidence="16">
        <name>NH4(+)</name>
        <dbReference type="ChEBI" id="CHEBI:28938"/>
    </cofactor>
    <cofactor evidence="16">
        <name>K(+)</name>
        <dbReference type="ChEBI" id="CHEBI:29103"/>
    </cofactor>
    <text evidence="16">A monovalent cation. Ammonium or potassium.</text>
</comment>
<comment type="caution">
    <text evidence="16">Lacks conserved residue(s) required for the propagation of feature annotation.</text>
</comment>
<dbReference type="Pfam" id="PF03309">
    <property type="entry name" value="Pan_kinase"/>
    <property type="match status" value="1"/>
</dbReference>
<keyword evidence="8 16" id="KW-0808">Transferase</keyword>
<dbReference type="SUPFAM" id="SSF53067">
    <property type="entry name" value="Actin-like ATPase domain"/>
    <property type="match status" value="2"/>
</dbReference>
<protein>
    <recommendedName>
        <fullName evidence="15 16">Type III pantothenate kinase</fullName>
        <ecNumber evidence="6 16">2.7.1.33</ecNumber>
    </recommendedName>
    <alternativeName>
        <fullName evidence="16">PanK-III</fullName>
    </alternativeName>
    <alternativeName>
        <fullName evidence="16">Pantothenic acid kinase</fullName>
    </alternativeName>
</protein>
<evidence type="ECO:0000256" key="16">
    <source>
        <dbReference type="HAMAP-Rule" id="MF_01274"/>
    </source>
</evidence>
<evidence type="ECO:0000256" key="10">
    <source>
        <dbReference type="ARBA" id="ARBA00022777"/>
    </source>
</evidence>
<reference evidence="17 18" key="1">
    <citation type="submission" date="2017-05" db="EMBL/GenBank/DDBJ databases">
        <authorList>
            <person name="Varghese N."/>
            <person name="Submissions S."/>
        </authorList>
    </citation>
    <scope>NUCLEOTIDE SEQUENCE [LARGE SCALE GENOMIC DNA]</scope>
    <source>
        <strain evidence="17 18">DSM 21194</strain>
    </source>
</reference>
<keyword evidence="18" id="KW-1185">Reference proteome</keyword>
<keyword evidence="10 16" id="KW-0418">Kinase</keyword>
<evidence type="ECO:0000256" key="13">
    <source>
        <dbReference type="ARBA" id="ARBA00022993"/>
    </source>
</evidence>
<proteinExistence type="inferred from homology"/>
<feature type="binding site" evidence="16">
    <location>
        <begin position="6"/>
        <end position="13"/>
    </location>
    <ligand>
        <name>ATP</name>
        <dbReference type="ChEBI" id="CHEBI:30616"/>
    </ligand>
</feature>
<evidence type="ECO:0000313" key="18">
    <source>
        <dbReference type="Proteomes" id="UP000317593"/>
    </source>
</evidence>
<dbReference type="InterPro" id="IPR004619">
    <property type="entry name" value="Type_III_PanK"/>
</dbReference>
<evidence type="ECO:0000256" key="12">
    <source>
        <dbReference type="ARBA" id="ARBA00022958"/>
    </source>
</evidence>
<dbReference type="UniPathway" id="UPA00241">
    <property type="reaction ID" value="UER00352"/>
</dbReference>
<dbReference type="GO" id="GO:0015937">
    <property type="term" value="P:coenzyme A biosynthetic process"/>
    <property type="evidence" value="ECO:0007669"/>
    <property type="project" value="UniProtKB-UniRule"/>
</dbReference>
<evidence type="ECO:0000256" key="9">
    <source>
        <dbReference type="ARBA" id="ARBA00022741"/>
    </source>
</evidence>
<keyword evidence="9 16" id="KW-0547">Nucleotide-binding</keyword>
<keyword evidence="13 16" id="KW-0173">Coenzyme A biosynthesis</keyword>
<dbReference type="CDD" id="cd24015">
    <property type="entry name" value="ASKHA_NBD_PanK-III"/>
    <property type="match status" value="1"/>
</dbReference>
<comment type="subunit">
    <text evidence="5 16">Homodimer.</text>
</comment>
<dbReference type="NCBIfam" id="NF009855">
    <property type="entry name" value="PRK13321.1"/>
    <property type="match status" value="1"/>
</dbReference>
<accession>A0A521ARZ2</accession>
<dbReference type="InterPro" id="IPR043129">
    <property type="entry name" value="ATPase_NBD"/>
</dbReference>
<dbReference type="GO" id="GO:0004594">
    <property type="term" value="F:pantothenate kinase activity"/>
    <property type="evidence" value="ECO:0007669"/>
    <property type="project" value="UniProtKB-UniRule"/>
</dbReference>
<organism evidence="17 18">
    <name type="scientific">Fodinibius sediminis</name>
    <dbReference type="NCBI Taxonomy" id="1214077"/>
    <lineage>
        <taxon>Bacteria</taxon>
        <taxon>Pseudomonadati</taxon>
        <taxon>Balneolota</taxon>
        <taxon>Balneolia</taxon>
        <taxon>Balneolales</taxon>
        <taxon>Balneolaceae</taxon>
        <taxon>Fodinibius</taxon>
    </lineage>
</organism>
<feature type="binding site" evidence="16">
    <location>
        <position position="132"/>
    </location>
    <ligand>
        <name>ATP</name>
        <dbReference type="ChEBI" id="CHEBI:30616"/>
    </ligand>
</feature>
<keyword evidence="16" id="KW-0479">Metal-binding</keyword>
<evidence type="ECO:0000256" key="1">
    <source>
        <dbReference type="ARBA" id="ARBA00001206"/>
    </source>
</evidence>
<comment type="similarity">
    <text evidence="14 16">Belongs to the type III pantothenate kinase family.</text>
</comment>
<evidence type="ECO:0000256" key="7">
    <source>
        <dbReference type="ARBA" id="ARBA00022490"/>
    </source>
</evidence>
<comment type="subcellular location">
    <subcellularLocation>
        <location evidence="3 16">Cytoplasm</location>
    </subcellularLocation>
</comment>
<evidence type="ECO:0000313" key="17">
    <source>
        <dbReference type="EMBL" id="SMO37587.1"/>
    </source>
</evidence>
<dbReference type="OrthoDB" id="9804707at2"/>
<feature type="binding site" evidence="16">
    <location>
        <position position="129"/>
    </location>
    <ligand>
        <name>K(+)</name>
        <dbReference type="ChEBI" id="CHEBI:29103"/>
    </ligand>
</feature>
<comment type="catalytic activity">
    <reaction evidence="1 16">
        <text>(R)-pantothenate + ATP = (R)-4'-phosphopantothenate + ADP + H(+)</text>
        <dbReference type="Rhea" id="RHEA:16373"/>
        <dbReference type="ChEBI" id="CHEBI:10986"/>
        <dbReference type="ChEBI" id="CHEBI:15378"/>
        <dbReference type="ChEBI" id="CHEBI:29032"/>
        <dbReference type="ChEBI" id="CHEBI:30616"/>
        <dbReference type="ChEBI" id="CHEBI:456216"/>
        <dbReference type="EC" id="2.7.1.33"/>
    </reaction>
</comment>
<evidence type="ECO:0000256" key="2">
    <source>
        <dbReference type="ARBA" id="ARBA00001958"/>
    </source>
</evidence>
<feature type="binding site" evidence="16">
    <location>
        <position position="184"/>
    </location>
    <ligand>
        <name>substrate</name>
    </ligand>
</feature>
<evidence type="ECO:0000256" key="4">
    <source>
        <dbReference type="ARBA" id="ARBA00005225"/>
    </source>
</evidence>
<dbReference type="GO" id="GO:0005524">
    <property type="term" value="F:ATP binding"/>
    <property type="evidence" value="ECO:0007669"/>
    <property type="project" value="UniProtKB-UniRule"/>
</dbReference>
<evidence type="ECO:0000256" key="5">
    <source>
        <dbReference type="ARBA" id="ARBA00011738"/>
    </source>
</evidence>
<dbReference type="GO" id="GO:0005737">
    <property type="term" value="C:cytoplasm"/>
    <property type="evidence" value="ECO:0007669"/>
    <property type="project" value="UniProtKB-SubCell"/>
</dbReference>
<dbReference type="PANTHER" id="PTHR34265">
    <property type="entry name" value="TYPE III PANTOTHENATE KINASE"/>
    <property type="match status" value="1"/>
</dbReference>
<name>A0A521ARZ2_9BACT</name>
<feature type="active site" description="Proton acceptor" evidence="16">
    <location>
        <position position="109"/>
    </location>
</feature>
<dbReference type="RefSeq" id="WP_142712788.1">
    <property type="nucleotide sequence ID" value="NZ_FXTH01000001.1"/>
</dbReference>
<feature type="binding site" evidence="16">
    <location>
        <begin position="107"/>
        <end position="110"/>
    </location>
    <ligand>
        <name>substrate</name>
    </ligand>
</feature>
<dbReference type="NCBIfam" id="TIGR00671">
    <property type="entry name" value="baf"/>
    <property type="match status" value="1"/>
</dbReference>
<keyword evidence="7 16" id="KW-0963">Cytoplasm</keyword>